<proteinExistence type="inferred from homology"/>
<evidence type="ECO:0000256" key="1">
    <source>
        <dbReference type="ARBA" id="ARBA00006432"/>
    </source>
</evidence>
<keyword evidence="3" id="KW-0547">Nucleotide-binding</keyword>
<dbReference type="PROSITE" id="PS00455">
    <property type="entry name" value="AMP_BINDING"/>
    <property type="match status" value="1"/>
</dbReference>
<dbReference type="InterPro" id="IPR042099">
    <property type="entry name" value="ANL_N_sf"/>
</dbReference>
<dbReference type="SUPFAM" id="SSF56801">
    <property type="entry name" value="Acetyl-CoA synthetase-like"/>
    <property type="match status" value="1"/>
</dbReference>
<dbReference type="PANTHER" id="PTHR42921:SF1">
    <property type="entry name" value="ACETOACETYL-COA SYNTHETASE"/>
    <property type="match status" value="1"/>
</dbReference>
<evidence type="ECO:0000256" key="4">
    <source>
        <dbReference type="ARBA" id="ARBA00022840"/>
    </source>
</evidence>
<dbReference type="InterPro" id="IPR020845">
    <property type="entry name" value="AMP-binding_CS"/>
</dbReference>
<accession>A0ABM6RQL8</accession>
<evidence type="ECO:0000313" key="8">
    <source>
        <dbReference type="Proteomes" id="UP000325292"/>
    </source>
</evidence>
<dbReference type="EMBL" id="CP019454">
    <property type="protein sequence ID" value="AUW93540.1"/>
    <property type="molecule type" value="Genomic_DNA"/>
</dbReference>
<dbReference type="Proteomes" id="UP000325292">
    <property type="component" value="Chromosome"/>
</dbReference>
<dbReference type="InterPro" id="IPR025110">
    <property type="entry name" value="AMP-bd_C"/>
</dbReference>
<keyword evidence="4" id="KW-0067">ATP-binding</keyword>
<evidence type="ECO:0000256" key="2">
    <source>
        <dbReference type="ARBA" id="ARBA00022598"/>
    </source>
</evidence>
<organism evidence="7 8">
    <name type="scientific">Sulfobacillus thermotolerans</name>
    <dbReference type="NCBI Taxonomy" id="338644"/>
    <lineage>
        <taxon>Bacteria</taxon>
        <taxon>Bacillati</taxon>
        <taxon>Bacillota</taxon>
        <taxon>Clostridia</taxon>
        <taxon>Eubacteriales</taxon>
        <taxon>Clostridiales Family XVII. Incertae Sedis</taxon>
        <taxon>Sulfobacillus</taxon>
    </lineage>
</organism>
<dbReference type="Pfam" id="PF00501">
    <property type="entry name" value="AMP-binding"/>
    <property type="match status" value="1"/>
</dbReference>
<protein>
    <submittedName>
        <fullName evidence="7">Acetoacetate--CoA ligase</fullName>
    </submittedName>
</protein>
<dbReference type="Gene3D" id="3.30.300.30">
    <property type="match status" value="1"/>
</dbReference>
<evidence type="ECO:0000256" key="3">
    <source>
        <dbReference type="ARBA" id="ARBA00022741"/>
    </source>
</evidence>
<dbReference type="GO" id="GO:0016874">
    <property type="term" value="F:ligase activity"/>
    <property type="evidence" value="ECO:0007669"/>
    <property type="project" value="UniProtKB-KW"/>
</dbReference>
<dbReference type="InterPro" id="IPR000873">
    <property type="entry name" value="AMP-dep_synth/lig_dom"/>
</dbReference>
<dbReference type="InterPro" id="IPR045851">
    <property type="entry name" value="AMP-bd_C_sf"/>
</dbReference>
<comment type="similarity">
    <text evidence="1">Belongs to the ATP-dependent AMP-binding enzyme family.</text>
</comment>
<dbReference type="Pfam" id="PF13193">
    <property type="entry name" value="AMP-binding_C"/>
    <property type="match status" value="1"/>
</dbReference>
<dbReference type="Gene3D" id="3.40.50.12780">
    <property type="entry name" value="N-terminal domain of ligase-like"/>
    <property type="match status" value="1"/>
</dbReference>
<dbReference type="InterPro" id="IPR005914">
    <property type="entry name" value="Acac_CoA_synth"/>
</dbReference>
<sequence length="654" mass="73124">MDGLERGRVLWTPSPNQIEKAKVTQFEEWLRVHKNLTFSQYQDLWQWSVDHLEEFWAAVWEYFGVLSKTPFSKILEGTQMPDIQWFPGAYLNYAEHSLRRQGEEPAIFYEAENGDQLTWSWDQLRTEVSRIRGALKAMDVRVGDRVAGYLPNIPQTVAAFLACASLGAIWSSCSPDFGSQAVLDRFQQIEPKILFAVDGYRYNGKVHDRRAVVRALQTGLPTVTHTIMVRQTFRDQSLDHGLEDYDLLESSEPLDFEAVEASNPLWILYSSGTTGLPKPIVQGHGGILLTHLAALTFHLDLGPDDRFMWFTTTGWMMWNIVVSGLLVGASIVLYDGNPAYPQVGRLWQIASEKRITFLGTSAAYIGLCQKQEVDVRSLDLSMLRAVGSTGSPLTPEMFEWVYQKVSTDLWLTSLSGGTDICSAVVGGVPTLPVRSGEIQCRYLGAQVEAFDEEGHAVYNAVGELVITQPLPSMPLFLWGDDAAKTRYRASYFDMFAGVWRHGDWILVHDDGSVVIYGRSDATINRGGIRMGTSEFYRVVEDDDRILDSLVVDLSAMGIAKGLILMVVVRPGEQANESLAGEITRRLRDALSPRHVPDRIFFVPAIPKTLNGKKMEIPVKKLLLGAEPQVAFNPGAMENPSIITYLVEQVRPQIG</sequence>
<feature type="domain" description="AMP-dependent synthetase/ligase" evidence="5">
    <location>
        <begin position="95"/>
        <end position="469"/>
    </location>
</feature>
<reference evidence="7 8" key="1">
    <citation type="journal article" date="2019" name="Sci. Rep.">
        <title>Sulfobacillus thermotolerans: new insights into resistance and metabolic capacities of acidophilic chemolithotrophs.</title>
        <authorList>
            <person name="Panyushkina A.E."/>
            <person name="Babenko V.V."/>
            <person name="Nikitina A.S."/>
            <person name="Selezneva O.V."/>
            <person name="Tsaplina I.A."/>
            <person name="Letarova M.A."/>
            <person name="Kostryukova E.S."/>
            <person name="Letarov A.V."/>
        </authorList>
    </citation>
    <scope>NUCLEOTIDE SEQUENCE [LARGE SCALE GENOMIC DNA]</scope>
    <source>
        <strain evidence="7 8">Kr1</strain>
    </source>
</reference>
<dbReference type="NCBIfam" id="NF002937">
    <property type="entry name" value="PRK03584.1"/>
    <property type="match status" value="1"/>
</dbReference>
<feature type="domain" description="AMP-binding enzyme C-terminal" evidence="6">
    <location>
        <begin position="560"/>
        <end position="612"/>
    </location>
</feature>
<keyword evidence="8" id="KW-1185">Reference proteome</keyword>
<dbReference type="NCBIfam" id="TIGR01217">
    <property type="entry name" value="ac_ac_CoA_syn"/>
    <property type="match status" value="1"/>
</dbReference>
<evidence type="ECO:0000259" key="6">
    <source>
        <dbReference type="Pfam" id="PF13193"/>
    </source>
</evidence>
<evidence type="ECO:0000313" key="7">
    <source>
        <dbReference type="EMBL" id="AUW93540.1"/>
    </source>
</evidence>
<name>A0ABM6RQL8_9FIRM</name>
<keyword evidence="2 7" id="KW-0436">Ligase</keyword>
<dbReference type="PANTHER" id="PTHR42921">
    <property type="entry name" value="ACETOACETYL-COA SYNTHETASE"/>
    <property type="match status" value="1"/>
</dbReference>
<evidence type="ECO:0000259" key="5">
    <source>
        <dbReference type="Pfam" id="PF00501"/>
    </source>
</evidence>
<gene>
    <name evidence="7" type="ORF">BXT84_05955</name>
</gene>